<reference evidence="7 8" key="1">
    <citation type="submission" date="2020-08" db="EMBL/GenBank/DDBJ databases">
        <title>Genomic Encyclopedia of Archaeal and Bacterial Type Strains, Phase II (KMG-II): from individual species to whole genera.</title>
        <authorList>
            <person name="Goeker M."/>
        </authorList>
    </citation>
    <scope>NUCLEOTIDE SEQUENCE [LARGE SCALE GENOMIC DNA]</scope>
    <source>
        <strain evidence="7 8">DSM 43850</strain>
    </source>
</reference>
<evidence type="ECO:0000256" key="3">
    <source>
        <dbReference type="ARBA" id="ARBA00023082"/>
    </source>
</evidence>
<dbReference type="PANTHER" id="PTHR43133">
    <property type="entry name" value="RNA POLYMERASE ECF-TYPE SIGMA FACTO"/>
    <property type="match status" value="1"/>
</dbReference>
<dbReference type="SUPFAM" id="SSF88659">
    <property type="entry name" value="Sigma3 and sigma4 domains of RNA polymerase sigma factors"/>
    <property type="match status" value="1"/>
</dbReference>
<dbReference type="PANTHER" id="PTHR43133:SF57">
    <property type="entry name" value="RNA POLYMERASE SIGMA-70 FACTOR"/>
    <property type="match status" value="1"/>
</dbReference>
<dbReference type="Proteomes" id="UP000517916">
    <property type="component" value="Unassembled WGS sequence"/>
</dbReference>
<dbReference type="RefSeq" id="WP_025361507.1">
    <property type="nucleotide sequence ID" value="NZ_BAAABQ010000089.1"/>
</dbReference>
<dbReference type="InterPro" id="IPR036388">
    <property type="entry name" value="WH-like_DNA-bd_sf"/>
</dbReference>
<evidence type="ECO:0000313" key="8">
    <source>
        <dbReference type="Proteomes" id="UP000517916"/>
    </source>
</evidence>
<dbReference type="InterPro" id="IPR039425">
    <property type="entry name" value="RNA_pol_sigma-70-like"/>
</dbReference>
<comment type="caution">
    <text evidence="7">The sequence shown here is derived from an EMBL/GenBank/DDBJ whole genome shotgun (WGS) entry which is preliminary data.</text>
</comment>
<dbReference type="InterPro" id="IPR014284">
    <property type="entry name" value="RNA_pol_sigma-70_dom"/>
</dbReference>
<dbReference type="CDD" id="cd06171">
    <property type="entry name" value="Sigma70_r4"/>
    <property type="match status" value="1"/>
</dbReference>
<keyword evidence="8" id="KW-1185">Reference proteome</keyword>
<dbReference type="Pfam" id="PF08281">
    <property type="entry name" value="Sigma70_r4_2"/>
    <property type="match status" value="1"/>
</dbReference>
<dbReference type="NCBIfam" id="TIGR02937">
    <property type="entry name" value="sigma70-ECF"/>
    <property type="match status" value="1"/>
</dbReference>
<accession>A0ABR6BXN9</accession>
<dbReference type="InterPro" id="IPR013249">
    <property type="entry name" value="RNA_pol_sigma70_r4_t2"/>
</dbReference>
<keyword evidence="2" id="KW-0805">Transcription regulation</keyword>
<evidence type="ECO:0000259" key="6">
    <source>
        <dbReference type="Pfam" id="PF08281"/>
    </source>
</evidence>
<evidence type="ECO:0000256" key="1">
    <source>
        <dbReference type="ARBA" id="ARBA00010641"/>
    </source>
</evidence>
<feature type="domain" description="RNA polymerase sigma factor 70 region 4 type 2" evidence="6">
    <location>
        <begin position="139"/>
        <end position="190"/>
    </location>
</feature>
<evidence type="ECO:0000313" key="7">
    <source>
        <dbReference type="EMBL" id="MBA8931677.1"/>
    </source>
</evidence>
<feature type="domain" description="RNA polymerase sigma-70 region 2" evidence="5">
    <location>
        <begin position="40"/>
        <end position="107"/>
    </location>
</feature>
<dbReference type="InterPro" id="IPR013325">
    <property type="entry name" value="RNA_pol_sigma_r2"/>
</dbReference>
<sequence>MSSPARSEQTDPDPVMDEPGEAWDLVHAAQSGDTQAFGLLYDRYVDSVYRYVLFRVGDRTLAEDVTSETFLRALRRIGSVSYQGRDVGAWFVTIARNLVLDHVKSSRYRLEVTTAELDDNREVTAGPEQAVLTEATTSELLRCVGQLNSDQRECIVLRFLQGLSVAETASQMGRNEGAIKALQHRAVRRLAQLLPTELR</sequence>
<dbReference type="Gene3D" id="1.10.10.10">
    <property type="entry name" value="Winged helix-like DNA-binding domain superfamily/Winged helix DNA-binding domain"/>
    <property type="match status" value="1"/>
</dbReference>
<keyword evidence="4" id="KW-0804">Transcription</keyword>
<gene>
    <name evidence="7" type="ORF">BC739_008929</name>
</gene>
<evidence type="ECO:0000256" key="2">
    <source>
        <dbReference type="ARBA" id="ARBA00023015"/>
    </source>
</evidence>
<dbReference type="SUPFAM" id="SSF88946">
    <property type="entry name" value="Sigma2 domain of RNA polymerase sigma factors"/>
    <property type="match status" value="1"/>
</dbReference>
<proteinExistence type="inferred from homology"/>
<dbReference type="Pfam" id="PF04542">
    <property type="entry name" value="Sigma70_r2"/>
    <property type="match status" value="1"/>
</dbReference>
<keyword evidence="3" id="KW-0731">Sigma factor</keyword>
<evidence type="ECO:0000259" key="5">
    <source>
        <dbReference type="Pfam" id="PF04542"/>
    </source>
</evidence>
<dbReference type="Gene3D" id="1.10.1740.10">
    <property type="match status" value="1"/>
</dbReference>
<dbReference type="InterPro" id="IPR013324">
    <property type="entry name" value="RNA_pol_sigma_r3/r4-like"/>
</dbReference>
<name>A0ABR6BXN9_9PSEU</name>
<comment type="similarity">
    <text evidence="1">Belongs to the sigma-70 factor family. ECF subfamily.</text>
</comment>
<evidence type="ECO:0000256" key="4">
    <source>
        <dbReference type="ARBA" id="ARBA00023163"/>
    </source>
</evidence>
<dbReference type="InterPro" id="IPR007627">
    <property type="entry name" value="RNA_pol_sigma70_r2"/>
</dbReference>
<organism evidence="7 8">
    <name type="scientific">Kutzneria viridogrisea</name>
    <dbReference type="NCBI Taxonomy" id="47990"/>
    <lineage>
        <taxon>Bacteria</taxon>
        <taxon>Bacillati</taxon>
        <taxon>Actinomycetota</taxon>
        <taxon>Actinomycetes</taxon>
        <taxon>Pseudonocardiales</taxon>
        <taxon>Pseudonocardiaceae</taxon>
        <taxon>Kutzneria</taxon>
    </lineage>
</organism>
<protein>
    <submittedName>
        <fullName evidence="7">RNA polymerase sigma-70 factor (ECF subfamily)</fullName>
    </submittedName>
</protein>
<dbReference type="EMBL" id="JACJID010000009">
    <property type="protein sequence ID" value="MBA8931677.1"/>
    <property type="molecule type" value="Genomic_DNA"/>
</dbReference>